<evidence type="ECO:0000313" key="2">
    <source>
        <dbReference type="EMBL" id="CAI8005736.1"/>
    </source>
</evidence>
<dbReference type="AlphaFoldDB" id="A0AA35R8C8"/>
<feature type="non-terminal residue" evidence="2">
    <location>
        <position position="129"/>
    </location>
</feature>
<gene>
    <name evidence="2" type="ORF">GBAR_LOCUS4377</name>
</gene>
<proteinExistence type="predicted"/>
<dbReference type="Proteomes" id="UP001174909">
    <property type="component" value="Unassembled WGS sequence"/>
</dbReference>
<dbReference type="EMBL" id="CASHTH010000632">
    <property type="protein sequence ID" value="CAI8005736.1"/>
    <property type="molecule type" value="Genomic_DNA"/>
</dbReference>
<feature type="region of interest" description="Disordered" evidence="1">
    <location>
        <begin position="1"/>
        <end position="44"/>
    </location>
</feature>
<protein>
    <submittedName>
        <fullName evidence="2">Uncharacterized protein</fullName>
    </submittedName>
</protein>
<name>A0AA35R8C8_GEOBA</name>
<evidence type="ECO:0000313" key="3">
    <source>
        <dbReference type="Proteomes" id="UP001174909"/>
    </source>
</evidence>
<sequence>MSDSESGQKRSRQRLKRSGRPGTRLQSAAALSDSESGQKRSGRPDCSQLLLCQTANQDKNVQDSDRNVQDVQELDCSQMLLCQTANQDRNVQDVQELSCCSVRQRIRTETFRTRTKMFRLSSWYKRYKC</sequence>
<comment type="caution">
    <text evidence="2">The sequence shown here is derived from an EMBL/GenBank/DDBJ whole genome shotgun (WGS) entry which is preliminary data.</text>
</comment>
<organism evidence="2 3">
    <name type="scientific">Geodia barretti</name>
    <name type="common">Barrett's horny sponge</name>
    <dbReference type="NCBI Taxonomy" id="519541"/>
    <lineage>
        <taxon>Eukaryota</taxon>
        <taxon>Metazoa</taxon>
        <taxon>Porifera</taxon>
        <taxon>Demospongiae</taxon>
        <taxon>Heteroscleromorpha</taxon>
        <taxon>Tetractinellida</taxon>
        <taxon>Astrophorina</taxon>
        <taxon>Geodiidae</taxon>
        <taxon>Geodia</taxon>
    </lineage>
</organism>
<keyword evidence="3" id="KW-1185">Reference proteome</keyword>
<reference evidence="2" key="1">
    <citation type="submission" date="2023-03" db="EMBL/GenBank/DDBJ databases">
        <authorList>
            <person name="Steffen K."/>
            <person name="Cardenas P."/>
        </authorList>
    </citation>
    <scope>NUCLEOTIDE SEQUENCE</scope>
</reference>
<evidence type="ECO:0000256" key="1">
    <source>
        <dbReference type="SAM" id="MobiDB-lite"/>
    </source>
</evidence>
<feature type="compositionally biased region" description="Basic residues" evidence="1">
    <location>
        <begin position="9"/>
        <end position="19"/>
    </location>
</feature>
<accession>A0AA35R8C8</accession>